<keyword evidence="4" id="KW-0548">Nucleotidyltransferase</keyword>
<evidence type="ECO:0000313" key="11">
    <source>
        <dbReference type="Proteomes" id="UP000663879"/>
    </source>
</evidence>
<evidence type="ECO:0000259" key="9">
    <source>
        <dbReference type="Pfam" id="PF03175"/>
    </source>
</evidence>
<dbReference type="OrthoDB" id="10053808at2759"/>
<evidence type="ECO:0000256" key="2">
    <source>
        <dbReference type="ARBA" id="ARBA00012417"/>
    </source>
</evidence>
<dbReference type="EC" id="2.7.7.7" evidence="2"/>
<name>A0A814HWG2_9BILA</name>
<comment type="caution">
    <text evidence="10">The sequence shown here is derived from an EMBL/GenBank/DDBJ whole genome shotgun (WGS) entry which is preliminary data.</text>
</comment>
<dbReference type="Proteomes" id="UP000663879">
    <property type="component" value="Unassembled WGS sequence"/>
</dbReference>
<protein>
    <recommendedName>
        <fullName evidence="2">DNA-directed DNA polymerase</fullName>
        <ecNumber evidence="2">2.7.7.7</ecNumber>
    </recommendedName>
</protein>
<dbReference type="Pfam" id="PF03175">
    <property type="entry name" value="DNA_pol_B_2"/>
    <property type="match status" value="1"/>
</dbReference>
<evidence type="ECO:0000313" key="10">
    <source>
        <dbReference type="EMBL" id="CAF1015579.1"/>
    </source>
</evidence>
<keyword evidence="7" id="KW-0238">DNA-binding</keyword>
<feature type="domain" description="DNA-directed DNA polymerase family B mitochondria/virus" evidence="9">
    <location>
        <begin position="3"/>
        <end position="149"/>
    </location>
</feature>
<dbReference type="SUPFAM" id="SSF56672">
    <property type="entry name" value="DNA/RNA polymerases"/>
    <property type="match status" value="1"/>
</dbReference>
<accession>A0A814HWG2</accession>
<evidence type="ECO:0000256" key="5">
    <source>
        <dbReference type="ARBA" id="ARBA00022705"/>
    </source>
</evidence>
<dbReference type="AlphaFoldDB" id="A0A814HWG2"/>
<evidence type="ECO:0000256" key="3">
    <source>
        <dbReference type="ARBA" id="ARBA00022679"/>
    </source>
</evidence>
<evidence type="ECO:0000256" key="1">
    <source>
        <dbReference type="ARBA" id="ARBA00005755"/>
    </source>
</evidence>
<dbReference type="GO" id="GO:0003677">
    <property type="term" value="F:DNA binding"/>
    <property type="evidence" value="ECO:0007669"/>
    <property type="project" value="UniProtKB-KW"/>
</dbReference>
<dbReference type="PANTHER" id="PTHR33568:SF3">
    <property type="entry name" value="DNA-DIRECTED DNA POLYMERASE"/>
    <property type="match status" value="1"/>
</dbReference>
<comment type="catalytic activity">
    <reaction evidence="8">
        <text>DNA(n) + a 2'-deoxyribonucleoside 5'-triphosphate = DNA(n+1) + diphosphate</text>
        <dbReference type="Rhea" id="RHEA:22508"/>
        <dbReference type="Rhea" id="RHEA-COMP:17339"/>
        <dbReference type="Rhea" id="RHEA-COMP:17340"/>
        <dbReference type="ChEBI" id="CHEBI:33019"/>
        <dbReference type="ChEBI" id="CHEBI:61560"/>
        <dbReference type="ChEBI" id="CHEBI:173112"/>
        <dbReference type="EC" id="2.7.7.7"/>
    </reaction>
</comment>
<dbReference type="GO" id="GO:0000166">
    <property type="term" value="F:nucleotide binding"/>
    <property type="evidence" value="ECO:0007669"/>
    <property type="project" value="InterPro"/>
</dbReference>
<dbReference type="PANTHER" id="PTHR33568">
    <property type="entry name" value="DNA POLYMERASE"/>
    <property type="match status" value="1"/>
</dbReference>
<dbReference type="GO" id="GO:0006260">
    <property type="term" value="P:DNA replication"/>
    <property type="evidence" value="ECO:0007669"/>
    <property type="project" value="UniProtKB-KW"/>
</dbReference>
<keyword evidence="6" id="KW-0239">DNA-directed DNA polymerase</keyword>
<evidence type="ECO:0000256" key="7">
    <source>
        <dbReference type="ARBA" id="ARBA00023125"/>
    </source>
</evidence>
<dbReference type="InterPro" id="IPR043502">
    <property type="entry name" value="DNA/RNA_pol_sf"/>
</dbReference>
<dbReference type="GO" id="GO:0003887">
    <property type="term" value="F:DNA-directed DNA polymerase activity"/>
    <property type="evidence" value="ECO:0007669"/>
    <property type="project" value="UniProtKB-KW"/>
</dbReference>
<evidence type="ECO:0000256" key="8">
    <source>
        <dbReference type="ARBA" id="ARBA00049244"/>
    </source>
</evidence>
<dbReference type="EMBL" id="CAJNOC010004271">
    <property type="protein sequence ID" value="CAF1015579.1"/>
    <property type="molecule type" value="Genomic_DNA"/>
</dbReference>
<gene>
    <name evidence="10" type="ORF">OXX778_LOCUS17113</name>
</gene>
<organism evidence="10 11">
    <name type="scientific">Brachionus calyciflorus</name>
    <dbReference type="NCBI Taxonomy" id="104777"/>
    <lineage>
        <taxon>Eukaryota</taxon>
        <taxon>Metazoa</taxon>
        <taxon>Spiralia</taxon>
        <taxon>Gnathifera</taxon>
        <taxon>Rotifera</taxon>
        <taxon>Eurotatoria</taxon>
        <taxon>Monogononta</taxon>
        <taxon>Pseudotrocha</taxon>
        <taxon>Ploima</taxon>
        <taxon>Brachionidae</taxon>
        <taxon>Brachionus</taxon>
    </lineage>
</organism>
<proteinExistence type="inferred from homology"/>
<evidence type="ECO:0000256" key="6">
    <source>
        <dbReference type="ARBA" id="ARBA00022932"/>
    </source>
</evidence>
<sequence length="157" mass="18329">MKYKDFTSLYPSVQKYCPYPVGHPNIVTENFGDVRKYFGSIKCKILPPKKLYFPVLPARINNKLLFTLCQTCAVEQKKKCNHSIEERCIDGTWISLEIQEALNQGYKIVELYEVWHWEKTSVYDKATKSCGLFANYVDIFLKGKQEADGYPDYFKND</sequence>
<evidence type="ECO:0000256" key="4">
    <source>
        <dbReference type="ARBA" id="ARBA00022695"/>
    </source>
</evidence>
<keyword evidence="11" id="KW-1185">Reference proteome</keyword>
<dbReference type="InterPro" id="IPR004868">
    <property type="entry name" value="DNA-dir_DNA_pol_B_mt/vir"/>
</dbReference>
<keyword evidence="5" id="KW-0235">DNA replication</keyword>
<comment type="similarity">
    <text evidence="1">Belongs to the DNA polymerase type-B family.</text>
</comment>
<keyword evidence="3" id="KW-0808">Transferase</keyword>
<reference evidence="10" key="1">
    <citation type="submission" date="2021-02" db="EMBL/GenBank/DDBJ databases">
        <authorList>
            <person name="Nowell W R."/>
        </authorList>
    </citation>
    <scope>NUCLEOTIDE SEQUENCE</scope>
    <source>
        <strain evidence="10">Ploen Becks lab</strain>
    </source>
</reference>